<dbReference type="GO" id="GO:0008113">
    <property type="term" value="F:peptide-methionine (S)-S-oxide reductase activity"/>
    <property type="evidence" value="ECO:0007669"/>
    <property type="project" value="UniProtKB-UniRule"/>
</dbReference>
<dbReference type="SUPFAM" id="SSF55068">
    <property type="entry name" value="Peptide methionine sulfoxide reductase"/>
    <property type="match status" value="1"/>
</dbReference>
<evidence type="ECO:0000313" key="8">
    <source>
        <dbReference type="EMBL" id="ADH99477.1"/>
    </source>
</evidence>
<dbReference type="PANTHER" id="PTHR43774">
    <property type="entry name" value="PEPTIDE METHIONINE SULFOXIDE REDUCTASE"/>
    <property type="match status" value="1"/>
</dbReference>
<reference evidence="8" key="1">
    <citation type="submission" date="2009-10" db="EMBL/GenBank/DDBJ databases">
        <title>Complete sequence of Bacillus selenitireducens MLS10.</title>
        <authorList>
            <consortium name="US DOE Joint Genome Institute"/>
            <person name="Lucas S."/>
            <person name="Copeland A."/>
            <person name="Lapidus A."/>
            <person name="Glavina del Rio T."/>
            <person name="Dalin E."/>
            <person name="Tice H."/>
            <person name="Bruce D."/>
            <person name="Goodwin L."/>
            <person name="Pitluck S."/>
            <person name="Sims D."/>
            <person name="Brettin T."/>
            <person name="Detter J.C."/>
            <person name="Han C."/>
            <person name="Larimer F."/>
            <person name="Land M."/>
            <person name="Hauser L."/>
            <person name="Kyrpides N."/>
            <person name="Ovchinnikova G."/>
            <person name="Stolz J."/>
        </authorList>
    </citation>
    <scope>NUCLEOTIDE SEQUENCE [LARGE SCALE GENOMIC DNA]</scope>
    <source>
        <strain evidence="8">MLS10</strain>
    </source>
</reference>
<evidence type="ECO:0000256" key="2">
    <source>
        <dbReference type="ARBA" id="ARBA00023002"/>
    </source>
</evidence>
<dbReference type="AlphaFoldDB" id="D6XUJ1"/>
<sequence>MSNYEIATFAGGCFWCMVQPFEEQPGIIQVSSGYMGGHLDRPTYKDVKSGTSGHREVVQITFDPDLFPYEKLLSLYWPQIDPTDPDGQFIDRGDQYKTAIFYHNEKQKTAAEQSRKEIEQNGPFTKPIVTDILPASRFYEAEEEHQAFHRKNPEAYKEERLTSGRDQFINENWKGGEDH</sequence>
<evidence type="ECO:0000256" key="6">
    <source>
        <dbReference type="SAM" id="MobiDB-lite"/>
    </source>
</evidence>
<dbReference type="GO" id="GO:0033744">
    <property type="term" value="F:L-methionine:thioredoxin-disulfide S-oxidoreductase activity"/>
    <property type="evidence" value="ECO:0007669"/>
    <property type="project" value="RHEA"/>
</dbReference>
<evidence type="ECO:0000256" key="1">
    <source>
        <dbReference type="ARBA" id="ARBA00005591"/>
    </source>
</evidence>
<protein>
    <recommendedName>
        <fullName evidence="5">Peptide methionine sulfoxide reductase MsrA</fullName>
        <shortName evidence="5">Protein-methionine-S-oxide reductase</shortName>
        <ecNumber evidence="5">1.8.4.11</ecNumber>
    </recommendedName>
    <alternativeName>
        <fullName evidence="5">Peptide-methionine (S)-S-oxide reductase</fullName>
        <shortName evidence="5">Peptide Met(O) reductase</shortName>
    </alternativeName>
</protein>
<feature type="domain" description="Peptide methionine sulphoxide reductase MsrA" evidence="7">
    <location>
        <begin position="7"/>
        <end position="157"/>
    </location>
</feature>
<evidence type="ECO:0000256" key="5">
    <source>
        <dbReference type="HAMAP-Rule" id="MF_01401"/>
    </source>
</evidence>
<dbReference type="PANTHER" id="PTHR43774:SF1">
    <property type="entry name" value="PEPTIDE METHIONINE SULFOXIDE REDUCTASE MSRA 2"/>
    <property type="match status" value="1"/>
</dbReference>
<organism evidence="8 9">
    <name type="scientific">Bacillus selenitireducens (strain ATCC 700615 / DSM 15326 / MLS10)</name>
    <dbReference type="NCBI Taxonomy" id="439292"/>
    <lineage>
        <taxon>Bacteria</taxon>
        <taxon>Bacillati</taxon>
        <taxon>Bacillota</taxon>
        <taxon>Bacilli</taxon>
        <taxon>Bacillales</taxon>
        <taxon>Bacillaceae</taxon>
        <taxon>Salisediminibacterium</taxon>
    </lineage>
</organism>
<feature type="active site" evidence="5">
    <location>
        <position position="13"/>
    </location>
</feature>
<comment type="catalytic activity">
    <reaction evidence="3 5">
        <text>L-methionyl-[protein] + [thioredoxin]-disulfide + H2O = L-methionyl-(S)-S-oxide-[protein] + [thioredoxin]-dithiol</text>
        <dbReference type="Rhea" id="RHEA:14217"/>
        <dbReference type="Rhea" id="RHEA-COMP:10698"/>
        <dbReference type="Rhea" id="RHEA-COMP:10700"/>
        <dbReference type="Rhea" id="RHEA-COMP:12313"/>
        <dbReference type="Rhea" id="RHEA-COMP:12315"/>
        <dbReference type="ChEBI" id="CHEBI:15377"/>
        <dbReference type="ChEBI" id="CHEBI:16044"/>
        <dbReference type="ChEBI" id="CHEBI:29950"/>
        <dbReference type="ChEBI" id="CHEBI:44120"/>
        <dbReference type="ChEBI" id="CHEBI:50058"/>
        <dbReference type="EC" id="1.8.4.11"/>
    </reaction>
</comment>
<dbReference type="RefSeq" id="WP_013172899.1">
    <property type="nucleotide sequence ID" value="NC_014219.1"/>
</dbReference>
<accession>D6XUJ1</accession>
<dbReference type="EMBL" id="CP001791">
    <property type="protein sequence ID" value="ADH99477.1"/>
    <property type="molecule type" value="Genomic_DNA"/>
</dbReference>
<dbReference type="KEGG" id="bse:Bsel_1973"/>
<dbReference type="InterPro" id="IPR036509">
    <property type="entry name" value="Met_Sox_Rdtase_MsrA_sf"/>
</dbReference>
<name>D6XUJ1_BACIE</name>
<evidence type="ECO:0000313" key="9">
    <source>
        <dbReference type="Proteomes" id="UP000000271"/>
    </source>
</evidence>
<evidence type="ECO:0000256" key="4">
    <source>
        <dbReference type="ARBA" id="ARBA00048782"/>
    </source>
</evidence>
<proteinExistence type="inferred from homology"/>
<feature type="compositionally biased region" description="Basic and acidic residues" evidence="6">
    <location>
        <begin position="144"/>
        <end position="163"/>
    </location>
</feature>
<evidence type="ECO:0000259" key="7">
    <source>
        <dbReference type="Pfam" id="PF01625"/>
    </source>
</evidence>
<dbReference type="InterPro" id="IPR002569">
    <property type="entry name" value="Met_Sox_Rdtase_MsrA_dom"/>
</dbReference>
<dbReference type="STRING" id="439292.Bsel_1973"/>
<dbReference type="Gene3D" id="3.30.1060.10">
    <property type="entry name" value="Peptide methionine sulphoxide reductase MsrA"/>
    <property type="match status" value="1"/>
</dbReference>
<dbReference type="FunFam" id="3.30.1060.10:FF:000003">
    <property type="entry name" value="Peptide methionine sulfoxide reductase MsrA"/>
    <property type="match status" value="1"/>
</dbReference>
<comment type="similarity">
    <text evidence="1 5">Belongs to the MsrA Met sulfoxide reductase family.</text>
</comment>
<keyword evidence="9" id="KW-1185">Reference proteome</keyword>
<comment type="function">
    <text evidence="5">Has an important function as a repair enzyme for proteins that have been inactivated by oxidation. Catalyzes the reversible oxidation-reduction of methionine sulfoxide in proteins to methionine.</text>
</comment>
<dbReference type="HAMAP" id="MF_01401">
    <property type="entry name" value="MsrA"/>
    <property type="match status" value="1"/>
</dbReference>
<dbReference type="NCBIfam" id="TIGR00401">
    <property type="entry name" value="msrA"/>
    <property type="match status" value="1"/>
</dbReference>
<keyword evidence="2 5" id="KW-0560">Oxidoreductase</keyword>
<feature type="region of interest" description="Disordered" evidence="6">
    <location>
        <begin position="144"/>
        <end position="179"/>
    </location>
</feature>
<dbReference type="HOGENOM" id="CLU_031040_10_1_9"/>
<dbReference type="EC" id="1.8.4.11" evidence="5"/>
<dbReference type="Proteomes" id="UP000000271">
    <property type="component" value="Chromosome"/>
</dbReference>
<gene>
    <name evidence="5" type="primary">msrA</name>
    <name evidence="8" type="ordered locus">Bsel_1973</name>
</gene>
<dbReference type="OrthoDB" id="4174719at2"/>
<dbReference type="Pfam" id="PF01625">
    <property type="entry name" value="PMSR"/>
    <property type="match status" value="1"/>
</dbReference>
<dbReference type="eggNOG" id="COG0225">
    <property type="taxonomic scope" value="Bacteria"/>
</dbReference>
<evidence type="ECO:0000256" key="3">
    <source>
        <dbReference type="ARBA" id="ARBA00047806"/>
    </source>
</evidence>
<comment type="catalytic activity">
    <reaction evidence="4 5">
        <text>[thioredoxin]-disulfide + L-methionine + H2O = L-methionine (S)-S-oxide + [thioredoxin]-dithiol</text>
        <dbReference type="Rhea" id="RHEA:19993"/>
        <dbReference type="Rhea" id="RHEA-COMP:10698"/>
        <dbReference type="Rhea" id="RHEA-COMP:10700"/>
        <dbReference type="ChEBI" id="CHEBI:15377"/>
        <dbReference type="ChEBI" id="CHEBI:29950"/>
        <dbReference type="ChEBI" id="CHEBI:50058"/>
        <dbReference type="ChEBI" id="CHEBI:57844"/>
        <dbReference type="ChEBI" id="CHEBI:58772"/>
        <dbReference type="EC" id="1.8.4.11"/>
    </reaction>
</comment>